<protein>
    <submittedName>
        <fullName evidence="4">Uncharacterized protein</fullName>
    </submittedName>
</protein>
<evidence type="ECO:0000256" key="2">
    <source>
        <dbReference type="SAM" id="MobiDB-lite"/>
    </source>
</evidence>
<gene>
    <name evidence="4" type="ORF">CWI37_1385p0020</name>
</gene>
<comment type="caution">
    <text evidence="4">The sequence shown here is derived from an EMBL/GenBank/DDBJ whole genome shotgun (WGS) entry which is preliminary data.</text>
</comment>
<evidence type="ECO:0000256" key="1">
    <source>
        <dbReference type="SAM" id="Coils"/>
    </source>
</evidence>
<reference evidence="4 5" key="1">
    <citation type="submission" date="2017-12" db="EMBL/GenBank/DDBJ databases">
        <authorList>
            <person name="Pombert J.-F."/>
            <person name="Haag K.L."/>
            <person name="Ebert D."/>
        </authorList>
    </citation>
    <scope>NUCLEOTIDE SEQUENCE [LARGE SCALE GENOMIC DNA]</scope>
    <source>
        <strain evidence="4">FI-OER-3-3</strain>
    </source>
</reference>
<accession>A0A4Q9KY35</accession>
<feature type="coiled-coil region" evidence="1">
    <location>
        <begin position="669"/>
        <end position="696"/>
    </location>
</feature>
<organism evidence="4 5">
    <name type="scientific">Hamiltosporidium tvaerminnensis</name>
    <dbReference type="NCBI Taxonomy" id="1176355"/>
    <lineage>
        <taxon>Eukaryota</taxon>
        <taxon>Fungi</taxon>
        <taxon>Fungi incertae sedis</taxon>
        <taxon>Microsporidia</taxon>
        <taxon>Dubosqiidae</taxon>
        <taxon>Hamiltosporidium</taxon>
    </lineage>
</organism>
<dbReference type="AlphaFoldDB" id="A0A4Q9KY35"/>
<evidence type="ECO:0000313" key="5">
    <source>
        <dbReference type="Proteomes" id="UP000292362"/>
    </source>
</evidence>
<proteinExistence type="predicted"/>
<evidence type="ECO:0000256" key="3">
    <source>
        <dbReference type="SAM" id="Phobius"/>
    </source>
</evidence>
<evidence type="ECO:0000313" key="4">
    <source>
        <dbReference type="EMBL" id="TBT99320.1"/>
    </source>
</evidence>
<keyword evidence="3" id="KW-1133">Transmembrane helix</keyword>
<sequence length="717" mass="83941">MSIAESFRKFILGNPEFFEFNGDMRATIKYLFLSNNRFFLLIIFCSLVCFFAFFVGIFRRRYFFGNFFLYIVGAILLFTAFCLQRSIDTREILISGKNPESISNEEPKKKNSLFYLVSLFSHDKENDQKMVEGISITKNGEDTTKTMDGKNMDTQINPIFKKEHYLDDNGSKFYDSPTKLIPEVKENTKNSILRGKFVKGITNMFKETGLYSKGHNLLRKNFFSNSKNQNDTNTNSKSTNSTNNTESNMDQKNGNHTIISFDKSLDTKDRKTKYFEKIEKNIEFKRNTDLELYKYKTDLEKRKSETEYDVYLFEKEFENFTKESKKIEKELISIDISLDLYIYEMTEMKNEIYKNFGFLGNEKKIVTKNEIEPKSGNETQSTDEPTKSNKIVEYNLKKETLSDLPMNDPDVNPLLGFNSFLSSIKSKMEDYSEKTSKKENNSVDDFYFYMESYLVVQGICVFLIFILTICQFYDLIFIFKIILIIFLIGDIFFGIPTLIYSQVISKDIETKNIPQCKEDFNFKIDGLVALLESNLGVKNSDPSKQVEFIQNQFKSIADYEKKVAANIETFIQSSLDNKSLQKINVFDNLLRKFKFIESDFDTLMDNKVDKNVYYDIIFKLKRYLEKIKNNIFSLEKSKALELYKNVSQLEYFFRTESEDVDVNVQNFIKSEAEEMKKNKQSDCKDVTKKLKSTKEKSDELSFSLLFLSTIFLILILI</sequence>
<feature type="transmembrane region" description="Helical" evidence="3">
    <location>
        <begin position="446"/>
        <end position="469"/>
    </location>
</feature>
<feature type="transmembrane region" description="Helical" evidence="3">
    <location>
        <begin position="475"/>
        <end position="500"/>
    </location>
</feature>
<dbReference type="EMBL" id="PITJ01001385">
    <property type="protein sequence ID" value="TBT99320.1"/>
    <property type="molecule type" value="Genomic_DNA"/>
</dbReference>
<name>A0A4Q9KY35_9MICR</name>
<keyword evidence="1" id="KW-0175">Coiled coil</keyword>
<feature type="region of interest" description="Disordered" evidence="2">
    <location>
        <begin position="223"/>
        <end position="255"/>
    </location>
</feature>
<dbReference type="VEuPathDB" id="MicrosporidiaDB:CWI37_1385p0020"/>
<keyword evidence="3" id="KW-0472">Membrane</keyword>
<dbReference type="Proteomes" id="UP000292362">
    <property type="component" value="Unassembled WGS sequence"/>
</dbReference>
<keyword evidence="3" id="KW-0812">Transmembrane</keyword>
<feature type="transmembrane region" description="Helical" evidence="3">
    <location>
        <begin position="64"/>
        <end position="83"/>
    </location>
</feature>
<feature type="transmembrane region" description="Helical" evidence="3">
    <location>
        <begin position="38"/>
        <end position="58"/>
    </location>
</feature>
<feature type="compositionally biased region" description="Low complexity" evidence="2">
    <location>
        <begin position="224"/>
        <end position="248"/>
    </location>
</feature>